<dbReference type="SUPFAM" id="SSF111369">
    <property type="entry name" value="HlyD-like secretion proteins"/>
    <property type="match status" value="1"/>
</dbReference>
<reference evidence="9 10" key="1">
    <citation type="journal article" date="2020" name="Biotechnol. Biofuels">
        <title>New insights from the biogas microbiome by comprehensive genome-resolved metagenomics of nearly 1600 species originating from multiple anaerobic digesters.</title>
        <authorList>
            <person name="Campanaro S."/>
            <person name="Treu L."/>
            <person name="Rodriguez-R L.M."/>
            <person name="Kovalovszki A."/>
            <person name="Ziels R.M."/>
            <person name="Maus I."/>
            <person name="Zhu X."/>
            <person name="Kougias P.G."/>
            <person name="Basile A."/>
            <person name="Luo G."/>
            <person name="Schluter A."/>
            <person name="Konstantinidis K.T."/>
            <person name="Angelidaki I."/>
        </authorList>
    </citation>
    <scope>NUCLEOTIDE SEQUENCE [LARGE SCALE GENOMIC DNA]</scope>
    <source>
        <strain evidence="9">AS27yjCOA_61</strain>
    </source>
</reference>
<keyword evidence="5 7" id="KW-0472">Membrane</keyword>
<evidence type="ECO:0000256" key="1">
    <source>
        <dbReference type="ARBA" id="ARBA00004167"/>
    </source>
</evidence>
<comment type="subcellular location">
    <subcellularLocation>
        <location evidence="1">Membrane</location>
        <topology evidence="1">Single-pass membrane protein</topology>
    </subcellularLocation>
</comment>
<organism evidence="9 10">
    <name type="scientific">Pseudolactococcus chungangensis</name>
    <dbReference type="NCBI Taxonomy" id="451457"/>
    <lineage>
        <taxon>Bacteria</taxon>
        <taxon>Bacillati</taxon>
        <taxon>Bacillota</taxon>
        <taxon>Bacilli</taxon>
        <taxon>Lactobacillales</taxon>
        <taxon>Streptococcaceae</taxon>
        <taxon>Pseudolactococcus</taxon>
    </lineage>
</organism>
<proteinExistence type="inferred from homology"/>
<evidence type="ECO:0000313" key="10">
    <source>
        <dbReference type="Proteomes" id="UP000559962"/>
    </source>
</evidence>
<dbReference type="AlphaFoldDB" id="A0A847J2C0"/>
<comment type="caution">
    <text evidence="9">The sequence shown here is derived from an EMBL/GenBank/DDBJ whole genome shotgun (WGS) entry which is preliminary data.</text>
</comment>
<dbReference type="InterPro" id="IPR058982">
    <property type="entry name" value="Beta-barrel_AprE"/>
</dbReference>
<dbReference type="PANTHER" id="PTHR30386:SF26">
    <property type="entry name" value="TRANSPORT PROTEIN COMB"/>
    <property type="match status" value="1"/>
</dbReference>
<keyword evidence="3 7" id="KW-0812">Transmembrane</keyword>
<dbReference type="Gene3D" id="2.40.50.100">
    <property type="match status" value="1"/>
</dbReference>
<evidence type="ECO:0000256" key="5">
    <source>
        <dbReference type="ARBA" id="ARBA00023136"/>
    </source>
</evidence>
<dbReference type="PRINTS" id="PR01490">
    <property type="entry name" value="RTXTOXIND"/>
</dbReference>
<dbReference type="EMBL" id="JAAYVO010000038">
    <property type="protein sequence ID" value="NLH34993.1"/>
    <property type="molecule type" value="Genomic_DNA"/>
</dbReference>
<dbReference type="PANTHER" id="PTHR30386">
    <property type="entry name" value="MEMBRANE FUSION SUBUNIT OF EMRAB-TOLC MULTIDRUG EFFLUX PUMP"/>
    <property type="match status" value="1"/>
</dbReference>
<keyword evidence="6" id="KW-0175">Coiled coil</keyword>
<feature type="coiled-coil region" evidence="6">
    <location>
        <begin position="167"/>
        <end position="279"/>
    </location>
</feature>
<evidence type="ECO:0000256" key="2">
    <source>
        <dbReference type="ARBA" id="ARBA00009477"/>
    </source>
</evidence>
<dbReference type="GO" id="GO:0016020">
    <property type="term" value="C:membrane"/>
    <property type="evidence" value="ECO:0007669"/>
    <property type="project" value="UniProtKB-SubCell"/>
</dbReference>
<evidence type="ECO:0000256" key="3">
    <source>
        <dbReference type="ARBA" id="ARBA00022692"/>
    </source>
</evidence>
<name>A0A847J2C0_9LACT</name>
<gene>
    <name evidence="9" type="ORF">GX453_03035</name>
</gene>
<protein>
    <submittedName>
        <fullName evidence="9">HlyD family efflux transporter periplasmic adaptor subunit</fullName>
    </submittedName>
</protein>
<evidence type="ECO:0000313" key="9">
    <source>
        <dbReference type="EMBL" id="NLH34993.1"/>
    </source>
</evidence>
<feature type="domain" description="AprE-like beta-barrel" evidence="8">
    <location>
        <begin position="351"/>
        <end position="440"/>
    </location>
</feature>
<sequence>MKLYKKDELKDSRLFFDKTPPAYMTFLGFFLMSLIIAGILSLNFIPKNYIVRAQGTIEANDKAFITPLVNGHIIEINQPEGASVKKGEKLLTLSVGTEGVQESEIDKQISDLKQKQVIFDKYEKSLNEKKNYMVSQDKEQEYYGKVEYYLAQVKDEGTQNQTKSENITEKEAELGVLQGELNKIQTEDYEDYTITYKRKQETLADLQAKRKKATESSEIESLDEQIKTLQNELADSSREYEKKAETDIKAKNDEIKAKKQEIKELKNQSQNQSDNTKQQLISELGTARTQTAEKISELDSQKKLKQTDTNLFTLIANKDGVVHYLTPVKTGLGLQGFQPIAQMDKGKNSKLVGEVYISAQDRSKIKVGNTTKLSLAGVNQTKYGLLTGKIKSISDGTITQGSGEQTQVLYQVNVALDKMTLTSGGEEILAKASMPTVASIVYEKENYMEWLLEQLNFMKEK</sequence>
<comment type="similarity">
    <text evidence="2">Belongs to the membrane fusion protein (MFP) (TC 8.A.1) family.</text>
</comment>
<evidence type="ECO:0000256" key="6">
    <source>
        <dbReference type="SAM" id="Coils"/>
    </source>
</evidence>
<dbReference type="Gene3D" id="2.40.30.170">
    <property type="match status" value="1"/>
</dbReference>
<dbReference type="Gene3D" id="1.10.287.470">
    <property type="entry name" value="Helix hairpin bin"/>
    <property type="match status" value="1"/>
</dbReference>
<evidence type="ECO:0000259" key="8">
    <source>
        <dbReference type="Pfam" id="PF26002"/>
    </source>
</evidence>
<accession>A0A847J2C0</accession>
<evidence type="ECO:0000256" key="7">
    <source>
        <dbReference type="SAM" id="Phobius"/>
    </source>
</evidence>
<evidence type="ECO:0000256" key="4">
    <source>
        <dbReference type="ARBA" id="ARBA00022989"/>
    </source>
</evidence>
<keyword evidence="4 7" id="KW-1133">Transmembrane helix</keyword>
<feature type="transmembrane region" description="Helical" evidence="7">
    <location>
        <begin position="21"/>
        <end position="45"/>
    </location>
</feature>
<dbReference type="Proteomes" id="UP000559962">
    <property type="component" value="Unassembled WGS sequence"/>
</dbReference>
<dbReference type="Pfam" id="PF26002">
    <property type="entry name" value="Beta-barrel_AprE"/>
    <property type="match status" value="1"/>
</dbReference>
<dbReference type="InterPro" id="IPR050739">
    <property type="entry name" value="MFP"/>
</dbReference>